<comment type="pathway">
    <text evidence="8">Aromatic compound metabolism; 3,4-dihydroxybenzoate biosynthesis; 3-dehydroquinate from D-quinate (NAD(+) route).</text>
</comment>
<feature type="domain" description="Shikimate dehydrogenase substrate binding N-terminal" evidence="10">
    <location>
        <begin position="14"/>
        <end position="96"/>
    </location>
</feature>
<dbReference type="SUPFAM" id="SSF53223">
    <property type="entry name" value="Aminoacid dehydrogenase-like, N-terminal domain"/>
    <property type="match status" value="1"/>
</dbReference>
<evidence type="ECO:0000313" key="13">
    <source>
        <dbReference type="Proteomes" id="UP000579281"/>
    </source>
</evidence>
<sequence length="292" mass="31328">MAHHLNGKAKLVGLLGYPISHSLSPQMHNTAFSHLGLGYAYLTFDTKEDNLDDVVKAMRVLNVKGFNVTMPNKANIIPLLDEVAPEAQWIGAVNTVLNDNGKLIGYNTDGRGYVQSLREAGIAFEGKRIVMAGAGGAGKAVAVQLAVDGAKEIVILDMVADMAAALSNTINEKIPSCKTQGLAFSDENLKEALQTADILVNCTPLGMTPHEDKSIIADPSVLRRELIVSDVVYKPAKTKLLKMAEAAGCRTINGFGMMIWQGAMAFKIWTGEDMPVDLVKQKFMETLGAAGK</sequence>
<dbReference type="GO" id="GO:0030266">
    <property type="term" value="F:quinate 3-dehydrogenase (NAD+) activity"/>
    <property type="evidence" value="ECO:0007669"/>
    <property type="project" value="UniProtKB-EC"/>
</dbReference>
<comment type="similarity">
    <text evidence="9">Belongs to the shikimate dehydrogenase family.</text>
</comment>
<evidence type="ECO:0000256" key="7">
    <source>
        <dbReference type="ARBA" id="ARBA00052329"/>
    </source>
</evidence>
<feature type="binding site" evidence="9">
    <location>
        <begin position="133"/>
        <end position="137"/>
    </location>
    <ligand>
        <name>NADP(+)</name>
        <dbReference type="ChEBI" id="CHEBI:58349"/>
    </ligand>
</feature>
<feature type="binding site" evidence="9">
    <location>
        <position position="233"/>
    </location>
    <ligand>
        <name>shikimate</name>
        <dbReference type="ChEBI" id="CHEBI:36208"/>
    </ligand>
</feature>
<dbReference type="NCBIfam" id="NF001314">
    <property type="entry name" value="PRK00258.2-2"/>
    <property type="match status" value="1"/>
</dbReference>
<feature type="binding site" evidence="9">
    <location>
        <position position="94"/>
    </location>
    <ligand>
        <name>shikimate</name>
        <dbReference type="ChEBI" id="CHEBI:36208"/>
    </ligand>
</feature>
<evidence type="ECO:0000313" key="12">
    <source>
        <dbReference type="EMBL" id="MBB6215269.1"/>
    </source>
</evidence>
<dbReference type="SUPFAM" id="SSF51735">
    <property type="entry name" value="NAD(P)-binding Rossmann-fold domains"/>
    <property type="match status" value="1"/>
</dbReference>
<dbReference type="NCBIfam" id="TIGR00507">
    <property type="entry name" value="aroE"/>
    <property type="match status" value="1"/>
</dbReference>
<comment type="caution">
    <text evidence="12">The sequence shown here is derived from an EMBL/GenBank/DDBJ whole genome shotgun (WGS) entry which is preliminary data.</text>
</comment>
<comment type="subunit">
    <text evidence="9">Homodimer.</text>
</comment>
<evidence type="ECO:0000256" key="3">
    <source>
        <dbReference type="ARBA" id="ARBA00022857"/>
    </source>
</evidence>
<dbReference type="FunFam" id="3.40.50.10860:FF:000004">
    <property type="entry name" value="Quinate/shikimate dehydrogenase"/>
    <property type="match status" value="1"/>
</dbReference>
<reference evidence="12 13" key="1">
    <citation type="submission" date="2020-08" db="EMBL/GenBank/DDBJ databases">
        <title>Genomic Encyclopedia of Type Strains, Phase IV (KMG-IV): sequencing the most valuable type-strain genomes for metagenomic binning, comparative biology and taxonomic classification.</title>
        <authorList>
            <person name="Goeker M."/>
        </authorList>
    </citation>
    <scope>NUCLEOTIDE SEQUENCE [LARGE SCALE GENOMIC DNA]</scope>
    <source>
        <strain evidence="12 13">DSM 103526</strain>
    </source>
</reference>
<dbReference type="InterPro" id="IPR036291">
    <property type="entry name" value="NAD(P)-bd_dom_sf"/>
</dbReference>
<dbReference type="Gene3D" id="3.40.50.720">
    <property type="entry name" value="NAD(P)-binding Rossmann-like Domain"/>
    <property type="match status" value="1"/>
</dbReference>
<dbReference type="UniPathway" id="UPA00053">
    <property type="reaction ID" value="UER00087"/>
</dbReference>
<dbReference type="EC" id="1.1.1.25" evidence="9"/>
<proteinExistence type="inferred from homology"/>
<feature type="binding site" evidence="9">
    <location>
        <position position="261"/>
    </location>
    <ligand>
        <name>shikimate</name>
        <dbReference type="ChEBI" id="CHEBI:36208"/>
    </ligand>
</feature>
<comment type="catalytic activity">
    <reaction evidence="7">
        <text>shikimate + NAD(+) = 3-dehydroshikimate + NADH + H(+)</text>
        <dbReference type="Rhea" id="RHEA:17741"/>
        <dbReference type="ChEBI" id="CHEBI:15378"/>
        <dbReference type="ChEBI" id="CHEBI:16630"/>
        <dbReference type="ChEBI" id="CHEBI:36208"/>
        <dbReference type="ChEBI" id="CHEBI:57540"/>
        <dbReference type="ChEBI" id="CHEBI:57945"/>
    </reaction>
</comment>
<feature type="binding site" evidence="9">
    <location>
        <position position="231"/>
    </location>
    <ligand>
        <name>NADP(+)</name>
        <dbReference type="ChEBI" id="CHEBI:58349"/>
    </ligand>
</feature>
<dbReference type="NCBIfam" id="NF009201">
    <property type="entry name" value="PRK12549.1"/>
    <property type="match status" value="1"/>
</dbReference>
<dbReference type="FunFam" id="3.40.50.720:FF:000086">
    <property type="entry name" value="Quinate/shikimate dehydrogenase"/>
    <property type="match status" value="1"/>
</dbReference>
<dbReference type="GO" id="GO:0050661">
    <property type="term" value="F:NADP binding"/>
    <property type="evidence" value="ECO:0007669"/>
    <property type="project" value="InterPro"/>
</dbReference>
<feature type="domain" description="SDH C-terminal" evidence="11">
    <location>
        <begin position="254"/>
        <end position="281"/>
    </location>
</feature>
<keyword evidence="3 9" id="KW-0521">NADP</keyword>
<dbReference type="PANTHER" id="PTHR21089:SF1">
    <property type="entry name" value="BIFUNCTIONAL 3-DEHYDROQUINATE DEHYDRATASE_SHIKIMATE DEHYDROGENASE, CHLOROPLASTIC"/>
    <property type="match status" value="1"/>
</dbReference>
<comment type="pathway">
    <text evidence="1 9">Metabolic intermediate biosynthesis; chorismate biosynthesis; chorismate from D-erythrose 4-phosphate and phosphoenolpyruvate: step 4/7.</text>
</comment>
<comment type="function">
    <text evidence="9">Involved in the biosynthesis of the chorismate, which leads to the biosynthesis of aromatic amino acids. Catalyzes the reversible NADPH linked reduction of 3-dehydroshikimate (DHSA) to yield shikimate (SA).</text>
</comment>
<dbReference type="Gene3D" id="3.40.50.10860">
    <property type="entry name" value="Leucine Dehydrogenase, chain A, domain 1"/>
    <property type="match status" value="1"/>
</dbReference>
<dbReference type="GO" id="GO:0008652">
    <property type="term" value="P:amino acid biosynthetic process"/>
    <property type="evidence" value="ECO:0007669"/>
    <property type="project" value="UniProtKB-KW"/>
</dbReference>
<evidence type="ECO:0000256" key="6">
    <source>
        <dbReference type="ARBA" id="ARBA00051639"/>
    </source>
</evidence>
<dbReference type="InterPro" id="IPR013708">
    <property type="entry name" value="Shikimate_DH-bd_N"/>
</dbReference>
<dbReference type="EMBL" id="JACHEN010000006">
    <property type="protein sequence ID" value="MBB6215269.1"/>
    <property type="molecule type" value="Genomic_DNA"/>
</dbReference>
<feature type="binding site" evidence="9">
    <location>
        <begin position="22"/>
        <end position="24"/>
    </location>
    <ligand>
        <name>shikimate</name>
        <dbReference type="ChEBI" id="CHEBI:36208"/>
    </ligand>
</feature>
<dbReference type="GO" id="GO:0009423">
    <property type="term" value="P:chorismate biosynthetic process"/>
    <property type="evidence" value="ECO:0007669"/>
    <property type="project" value="UniProtKB-UniRule"/>
</dbReference>
<evidence type="ECO:0000259" key="10">
    <source>
        <dbReference type="Pfam" id="PF08501"/>
    </source>
</evidence>
<evidence type="ECO:0000256" key="4">
    <source>
        <dbReference type="ARBA" id="ARBA00023002"/>
    </source>
</evidence>
<name>A0A841KYQ3_9FIRM</name>
<evidence type="ECO:0000256" key="1">
    <source>
        <dbReference type="ARBA" id="ARBA00004871"/>
    </source>
</evidence>
<keyword evidence="13" id="KW-1185">Reference proteome</keyword>
<evidence type="ECO:0000256" key="9">
    <source>
        <dbReference type="HAMAP-Rule" id="MF_00222"/>
    </source>
</evidence>
<accession>A0A841KYQ3</accession>
<dbReference type="RefSeq" id="WP_184309408.1">
    <property type="nucleotide sequence ID" value="NZ_JACHEN010000006.1"/>
</dbReference>
<dbReference type="GO" id="GO:0019632">
    <property type="term" value="P:shikimate metabolic process"/>
    <property type="evidence" value="ECO:0007669"/>
    <property type="project" value="InterPro"/>
</dbReference>
<dbReference type="InterPro" id="IPR041121">
    <property type="entry name" value="SDH_C"/>
</dbReference>
<evidence type="ECO:0000259" key="11">
    <source>
        <dbReference type="Pfam" id="PF18317"/>
    </source>
</evidence>
<feature type="binding site" evidence="9">
    <location>
        <position position="109"/>
    </location>
    <ligand>
        <name>shikimate</name>
        <dbReference type="ChEBI" id="CHEBI:36208"/>
    </ligand>
</feature>
<dbReference type="InterPro" id="IPR046346">
    <property type="entry name" value="Aminoacid_DH-like_N_sf"/>
</dbReference>
<dbReference type="NCBIfam" id="NF001319">
    <property type="entry name" value="PRK00258.3-3"/>
    <property type="match status" value="1"/>
</dbReference>
<dbReference type="GO" id="GO:0009073">
    <property type="term" value="P:aromatic amino acid family biosynthetic process"/>
    <property type="evidence" value="ECO:0007669"/>
    <property type="project" value="UniProtKB-KW"/>
</dbReference>
<evidence type="ECO:0000256" key="2">
    <source>
        <dbReference type="ARBA" id="ARBA00022605"/>
    </source>
</evidence>
<feature type="binding site" evidence="9">
    <location>
        <position position="69"/>
    </location>
    <ligand>
        <name>shikimate</name>
        <dbReference type="ChEBI" id="CHEBI:36208"/>
    </ligand>
</feature>
<comment type="caution">
    <text evidence="9">Lacks conserved residue(s) required for the propagation of feature annotation.</text>
</comment>
<keyword evidence="2 9" id="KW-0028">Amino-acid biosynthesis</keyword>
<dbReference type="InterPro" id="IPR022893">
    <property type="entry name" value="Shikimate_DH_fam"/>
</dbReference>
<evidence type="ECO:0000256" key="5">
    <source>
        <dbReference type="ARBA" id="ARBA00023141"/>
    </source>
</evidence>
<dbReference type="HAMAP" id="MF_00222">
    <property type="entry name" value="Shikimate_DH_AroE"/>
    <property type="match status" value="1"/>
</dbReference>
<evidence type="ECO:0000256" key="8">
    <source>
        <dbReference type="ARBA" id="ARBA00060613"/>
    </source>
</evidence>
<dbReference type="Proteomes" id="UP000579281">
    <property type="component" value="Unassembled WGS sequence"/>
</dbReference>
<comment type="catalytic activity">
    <reaction evidence="9">
        <text>shikimate + NADP(+) = 3-dehydroshikimate + NADPH + H(+)</text>
        <dbReference type="Rhea" id="RHEA:17737"/>
        <dbReference type="ChEBI" id="CHEBI:15378"/>
        <dbReference type="ChEBI" id="CHEBI:16630"/>
        <dbReference type="ChEBI" id="CHEBI:36208"/>
        <dbReference type="ChEBI" id="CHEBI:57783"/>
        <dbReference type="ChEBI" id="CHEBI:58349"/>
        <dbReference type="EC" id="1.1.1.25"/>
    </reaction>
</comment>
<dbReference type="Pfam" id="PF08501">
    <property type="entry name" value="Shikimate_dh_N"/>
    <property type="match status" value="1"/>
</dbReference>
<dbReference type="PANTHER" id="PTHR21089">
    <property type="entry name" value="SHIKIMATE DEHYDROGENASE"/>
    <property type="match status" value="1"/>
</dbReference>
<gene>
    <name evidence="9" type="primary">aroE</name>
    <name evidence="12" type="ORF">HNQ80_001358</name>
</gene>
<comment type="catalytic activity">
    <reaction evidence="6">
        <text>L-quinate + NAD(+) = 3-dehydroquinate + NADH + H(+)</text>
        <dbReference type="Rhea" id="RHEA:22364"/>
        <dbReference type="ChEBI" id="CHEBI:15378"/>
        <dbReference type="ChEBI" id="CHEBI:29751"/>
        <dbReference type="ChEBI" id="CHEBI:32364"/>
        <dbReference type="ChEBI" id="CHEBI:57540"/>
        <dbReference type="ChEBI" id="CHEBI:57945"/>
        <dbReference type="EC" id="1.1.1.24"/>
    </reaction>
</comment>
<organism evidence="12 13">
    <name type="scientific">Anaerosolibacter carboniphilus</name>
    <dbReference type="NCBI Taxonomy" id="1417629"/>
    <lineage>
        <taxon>Bacteria</taxon>
        <taxon>Bacillati</taxon>
        <taxon>Bacillota</taxon>
        <taxon>Clostridia</taxon>
        <taxon>Peptostreptococcales</taxon>
        <taxon>Thermotaleaceae</taxon>
        <taxon>Anaerosolibacter</taxon>
    </lineage>
</organism>
<dbReference type="Pfam" id="PF18317">
    <property type="entry name" value="SDH_C"/>
    <property type="match status" value="1"/>
</dbReference>
<feature type="active site" description="Proton acceptor" evidence="9">
    <location>
        <position position="73"/>
    </location>
</feature>
<dbReference type="GO" id="GO:0004764">
    <property type="term" value="F:shikimate 3-dehydrogenase (NADP+) activity"/>
    <property type="evidence" value="ECO:0007669"/>
    <property type="project" value="UniProtKB-UniRule"/>
</dbReference>
<keyword evidence="5 9" id="KW-0057">Aromatic amino acid biosynthesis</keyword>
<feature type="binding site" evidence="9">
    <location>
        <position position="254"/>
    </location>
    <ligand>
        <name>NADP(+)</name>
        <dbReference type="ChEBI" id="CHEBI:58349"/>
    </ligand>
</feature>
<keyword evidence="4 9" id="KW-0560">Oxidoreductase</keyword>
<dbReference type="InterPro" id="IPR011342">
    <property type="entry name" value="Shikimate_DH"/>
</dbReference>
<dbReference type="CDD" id="cd01065">
    <property type="entry name" value="NAD_bind_Shikimate_DH"/>
    <property type="match status" value="1"/>
</dbReference>
<protein>
    <recommendedName>
        <fullName evidence="9">Shikimate dehydrogenase (NADP(+))</fullName>
        <shortName evidence="9">SDH</shortName>
        <ecNumber evidence="9">1.1.1.25</ecNumber>
    </recommendedName>
</protein>
<dbReference type="AlphaFoldDB" id="A0A841KYQ3"/>